<dbReference type="eggNOG" id="COG0583">
    <property type="taxonomic scope" value="Bacteria"/>
</dbReference>
<dbReference type="SUPFAM" id="SSF53850">
    <property type="entry name" value="Periplasmic binding protein-like II"/>
    <property type="match status" value="1"/>
</dbReference>
<dbReference type="PANTHER" id="PTHR30537:SF32">
    <property type="entry name" value="HTH-TYPE TRANSCRIPTIONAL REGULATOR DSDC"/>
    <property type="match status" value="1"/>
</dbReference>
<dbReference type="SUPFAM" id="SSF46785">
    <property type="entry name" value="Winged helix' DNA-binding domain"/>
    <property type="match status" value="1"/>
</dbReference>
<sequence>MTLPGHPTRLDSGQLAALHTFECAARHLSFTLAAAELCLTPSAVSHRILKLEQQLGFRLFQRRPRQLQLSDEGRRLFALLNDSLQRVGQEIDDIRRHELSGTLTLFARPSLAQCWLVPRLADFGQRYPAIRLDLRTGNEEVDFRTQPVDLALYYGTLPPAGQRVLPLMDETLTPVCSPDYARRRQLFERPEQLAHCTLLHDARAWPQAGHDAEWQAWAAQHGIIGLDDAPAMIFDRSDLAVTAAQHHVGVAMGRRRLVEQALRQGSLVAPFPVLSSRAAQHYYLVLPERSPPSPRLGVFIQWLMAQAGHDQSWEPADG</sequence>
<dbReference type="RefSeq" id="WP_008955043.1">
    <property type="nucleotide sequence ID" value="NZ_ACIS01000008.1"/>
</dbReference>
<evidence type="ECO:0000313" key="7">
    <source>
        <dbReference type="Proteomes" id="UP000003165"/>
    </source>
</evidence>
<accession>B9Z657</accession>
<dbReference type="FunFam" id="1.10.10.10:FF:000038">
    <property type="entry name" value="Glycine cleavage system transcriptional activator"/>
    <property type="match status" value="1"/>
</dbReference>
<evidence type="ECO:0000256" key="3">
    <source>
        <dbReference type="ARBA" id="ARBA00023125"/>
    </source>
</evidence>
<dbReference type="InterPro" id="IPR036390">
    <property type="entry name" value="WH_DNA-bd_sf"/>
</dbReference>
<organism evidence="6 7">
    <name type="scientific">Pseudogulbenkiania ferrooxidans 2002</name>
    <dbReference type="NCBI Taxonomy" id="279714"/>
    <lineage>
        <taxon>Bacteria</taxon>
        <taxon>Pseudomonadati</taxon>
        <taxon>Pseudomonadota</taxon>
        <taxon>Betaproteobacteria</taxon>
        <taxon>Neisseriales</taxon>
        <taxon>Chromobacteriaceae</taxon>
        <taxon>Pseudogulbenkiania</taxon>
    </lineage>
</organism>
<dbReference type="AlphaFoldDB" id="B9Z657"/>
<dbReference type="Proteomes" id="UP000003165">
    <property type="component" value="Unassembled WGS sequence"/>
</dbReference>
<dbReference type="Pfam" id="PF00126">
    <property type="entry name" value="HTH_1"/>
    <property type="match status" value="1"/>
</dbReference>
<proteinExistence type="inferred from homology"/>
<protein>
    <submittedName>
        <fullName evidence="6">Transcriptional regulator, LysR family</fullName>
    </submittedName>
</protein>
<dbReference type="InterPro" id="IPR058163">
    <property type="entry name" value="LysR-type_TF_proteobact-type"/>
</dbReference>
<comment type="caution">
    <text evidence="6">The sequence shown here is derived from an EMBL/GenBank/DDBJ whole genome shotgun (WGS) entry which is preliminary data.</text>
</comment>
<dbReference type="InterPro" id="IPR036388">
    <property type="entry name" value="WH-like_DNA-bd_sf"/>
</dbReference>
<keyword evidence="3" id="KW-0238">DNA-binding</keyword>
<dbReference type="PRINTS" id="PR00039">
    <property type="entry name" value="HTHLYSR"/>
</dbReference>
<dbReference type="Gene3D" id="3.40.190.10">
    <property type="entry name" value="Periplasmic binding protein-like II"/>
    <property type="match status" value="2"/>
</dbReference>
<evidence type="ECO:0000256" key="4">
    <source>
        <dbReference type="ARBA" id="ARBA00023163"/>
    </source>
</evidence>
<keyword evidence="4" id="KW-0804">Transcription</keyword>
<dbReference type="PROSITE" id="PS50931">
    <property type="entry name" value="HTH_LYSR"/>
    <property type="match status" value="1"/>
</dbReference>
<dbReference type="InterPro" id="IPR000847">
    <property type="entry name" value="LysR_HTH_N"/>
</dbReference>
<reference evidence="6 7" key="1">
    <citation type="submission" date="2009-02" db="EMBL/GenBank/DDBJ databases">
        <title>Sequencing of the draft genome and assembly of Lutiella nitroferrum 2002.</title>
        <authorList>
            <consortium name="US DOE Joint Genome Institute (JGI-PGF)"/>
            <person name="Lucas S."/>
            <person name="Copeland A."/>
            <person name="Lapidus A."/>
            <person name="Glavina del Rio T."/>
            <person name="Tice H."/>
            <person name="Bruce D."/>
            <person name="Goodwin L."/>
            <person name="Pitluck S."/>
            <person name="Larimer F."/>
            <person name="Land M.L."/>
            <person name="Hauser L."/>
            <person name="Coates J.D."/>
        </authorList>
    </citation>
    <scope>NUCLEOTIDE SEQUENCE [LARGE SCALE GENOMIC DNA]</scope>
    <source>
        <strain evidence="6 7">2002</strain>
    </source>
</reference>
<dbReference type="GO" id="GO:0006351">
    <property type="term" value="P:DNA-templated transcription"/>
    <property type="evidence" value="ECO:0007669"/>
    <property type="project" value="TreeGrafter"/>
</dbReference>
<evidence type="ECO:0000313" key="6">
    <source>
        <dbReference type="EMBL" id="EEG07701.1"/>
    </source>
</evidence>
<feature type="domain" description="HTH lysR-type" evidence="5">
    <location>
        <begin position="15"/>
        <end position="70"/>
    </location>
</feature>
<dbReference type="NCBIfam" id="NF007491">
    <property type="entry name" value="PRK10086.1"/>
    <property type="match status" value="1"/>
</dbReference>
<dbReference type="PANTHER" id="PTHR30537">
    <property type="entry name" value="HTH-TYPE TRANSCRIPTIONAL REGULATOR"/>
    <property type="match status" value="1"/>
</dbReference>
<keyword evidence="2" id="KW-0805">Transcription regulation</keyword>
<evidence type="ECO:0000256" key="1">
    <source>
        <dbReference type="ARBA" id="ARBA00009437"/>
    </source>
</evidence>
<dbReference type="EMBL" id="ACIS01000008">
    <property type="protein sequence ID" value="EEG07701.1"/>
    <property type="molecule type" value="Genomic_DNA"/>
</dbReference>
<evidence type="ECO:0000259" key="5">
    <source>
        <dbReference type="PROSITE" id="PS50931"/>
    </source>
</evidence>
<comment type="similarity">
    <text evidence="1">Belongs to the LysR transcriptional regulatory family.</text>
</comment>
<dbReference type="Pfam" id="PF03466">
    <property type="entry name" value="LysR_substrate"/>
    <property type="match status" value="1"/>
</dbReference>
<dbReference type="CDD" id="cd08432">
    <property type="entry name" value="PBP2_GcdR_TrpI_HvrB_AmpR_like"/>
    <property type="match status" value="1"/>
</dbReference>
<dbReference type="Gene3D" id="1.10.10.10">
    <property type="entry name" value="Winged helix-like DNA-binding domain superfamily/Winged helix DNA-binding domain"/>
    <property type="match status" value="1"/>
</dbReference>
<dbReference type="GO" id="GO:0043565">
    <property type="term" value="F:sequence-specific DNA binding"/>
    <property type="evidence" value="ECO:0007669"/>
    <property type="project" value="TreeGrafter"/>
</dbReference>
<keyword evidence="7" id="KW-1185">Reference proteome</keyword>
<evidence type="ECO:0000256" key="2">
    <source>
        <dbReference type="ARBA" id="ARBA00023015"/>
    </source>
</evidence>
<dbReference type="GO" id="GO:0003700">
    <property type="term" value="F:DNA-binding transcription factor activity"/>
    <property type="evidence" value="ECO:0007669"/>
    <property type="project" value="InterPro"/>
</dbReference>
<gene>
    <name evidence="6" type="ORF">FuraDRAFT_3023</name>
</gene>
<name>B9Z657_9NEIS</name>
<dbReference type="InterPro" id="IPR005119">
    <property type="entry name" value="LysR_subst-bd"/>
</dbReference>